<reference evidence="8 9" key="1">
    <citation type="journal article" date="2017" name="Curr. Biol.">
        <title>Genome architecture and evolution of a unichromosomal asexual nematode.</title>
        <authorList>
            <person name="Fradin H."/>
            <person name="Zegar C."/>
            <person name="Gutwein M."/>
            <person name="Lucas J."/>
            <person name="Kovtun M."/>
            <person name="Corcoran D."/>
            <person name="Baugh L.R."/>
            <person name="Kiontke K."/>
            <person name="Gunsalus K."/>
            <person name="Fitch D.H."/>
            <person name="Piano F."/>
        </authorList>
    </citation>
    <scope>NUCLEOTIDE SEQUENCE [LARGE SCALE GENOMIC DNA]</scope>
    <source>
        <strain evidence="8">PF1309</strain>
    </source>
</reference>
<organism evidence="8 9">
    <name type="scientific">Diploscapter pachys</name>
    <dbReference type="NCBI Taxonomy" id="2018661"/>
    <lineage>
        <taxon>Eukaryota</taxon>
        <taxon>Metazoa</taxon>
        <taxon>Ecdysozoa</taxon>
        <taxon>Nematoda</taxon>
        <taxon>Chromadorea</taxon>
        <taxon>Rhabditida</taxon>
        <taxon>Rhabditina</taxon>
        <taxon>Rhabditomorpha</taxon>
        <taxon>Rhabditoidea</taxon>
        <taxon>Rhabditidae</taxon>
        <taxon>Diploscapter</taxon>
    </lineage>
</organism>
<keyword evidence="4" id="KW-0472">Membrane</keyword>
<protein>
    <recommendedName>
        <fullName evidence="6">Bestrophin homolog</fullName>
    </recommendedName>
</protein>
<comment type="caution">
    <text evidence="8">The sequence shown here is derived from an EMBL/GenBank/DDBJ whole genome shotgun (WGS) entry which is preliminary data.</text>
</comment>
<dbReference type="PANTHER" id="PTHR10736">
    <property type="entry name" value="BESTROPHIN"/>
    <property type="match status" value="1"/>
</dbReference>
<sequence>MENEVRMLEQVSTAETYGNYFVPINWSISLLKDLWRNNVFEPLQLNYLFTEMRTFRAHLHDLLHHDEIPVPLAYPQVVFLATRVHFLICLISRQHFVQHEPITEHHYVGMAIVDETFNQKPELREDIFSDPEYVPMYSEQSMAYNGKGFDMMGSARAMSKNQYDPNQMDGMGQVPTIAVTRAGSAQGHGYGPAQGNKPNISHVHIQ</sequence>
<evidence type="ECO:0000256" key="6">
    <source>
        <dbReference type="RuleBase" id="RU363126"/>
    </source>
</evidence>
<keyword evidence="6" id="KW-1003">Cell membrane</keyword>
<keyword evidence="6" id="KW-0813">Transport</keyword>
<keyword evidence="6" id="KW-0406">Ion transport</keyword>
<dbReference type="STRING" id="2018661.A0A2A2LLV6"/>
<keyword evidence="6" id="KW-0869">Chloride channel</keyword>
<dbReference type="Pfam" id="PF01062">
    <property type="entry name" value="Bestrophin"/>
    <property type="match status" value="1"/>
</dbReference>
<evidence type="ECO:0000313" key="9">
    <source>
        <dbReference type="Proteomes" id="UP000218231"/>
    </source>
</evidence>
<dbReference type="GO" id="GO:0034707">
    <property type="term" value="C:chloride channel complex"/>
    <property type="evidence" value="ECO:0007669"/>
    <property type="project" value="UniProtKB-KW"/>
</dbReference>
<dbReference type="InterPro" id="IPR000615">
    <property type="entry name" value="Bestrophin"/>
</dbReference>
<dbReference type="AlphaFoldDB" id="A0A2A2LLV6"/>
<proteinExistence type="inferred from homology"/>
<evidence type="ECO:0000256" key="3">
    <source>
        <dbReference type="ARBA" id="ARBA00022989"/>
    </source>
</evidence>
<keyword evidence="3" id="KW-1133">Transmembrane helix</keyword>
<keyword evidence="6" id="KW-0407">Ion channel</keyword>
<evidence type="ECO:0000256" key="7">
    <source>
        <dbReference type="SAM" id="MobiDB-lite"/>
    </source>
</evidence>
<evidence type="ECO:0000313" key="8">
    <source>
        <dbReference type="EMBL" id="PAV87108.1"/>
    </source>
</evidence>
<dbReference type="PANTHER" id="PTHR10736:SF0">
    <property type="entry name" value="BESTROPHIN HOMOLOG"/>
    <property type="match status" value="1"/>
</dbReference>
<feature type="region of interest" description="Disordered" evidence="7">
    <location>
        <begin position="184"/>
        <end position="206"/>
    </location>
</feature>
<dbReference type="Proteomes" id="UP000218231">
    <property type="component" value="Unassembled WGS sequence"/>
</dbReference>
<gene>
    <name evidence="8" type="ORF">WR25_21500</name>
</gene>
<keyword evidence="2" id="KW-0812">Transmembrane</keyword>
<evidence type="ECO:0000256" key="1">
    <source>
        <dbReference type="ARBA" id="ARBA00004141"/>
    </source>
</evidence>
<comment type="function">
    <text evidence="6">Forms chloride channels.</text>
</comment>
<keyword evidence="6" id="KW-0868">Chloride</keyword>
<dbReference type="GO" id="GO:0005886">
    <property type="term" value="C:plasma membrane"/>
    <property type="evidence" value="ECO:0007669"/>
    <property type="project" value="UniProtKB-SubCell"/>
</dbReference>
<dbReference type="InterPro" id="IPR021134">
    <property type="entry name" value="Bestrophin-like"/>
</dbReference>
<name>A0A2A2LLV6_9BILA</name>
<dbReference type="EMBL" id="LIAE01006608">
    <property type="protein sequence ID" value="PAV87108.1"/>
    <property type="molecule type" value="Genomic_DNA"/>
</dbReference>
<comment type="subcellular location">
    <subcellularLocation>
        <location evidence="6">Cell membrane</location>
        <topology evidence="6">Multi-pass membrane protein</topology>
    </subcellularLocation>
    <subcellularLocation>
        <location evidence="1">Membrane</location>
        <topology evidence="1">Multi-pass membrane protein</topology>
    </subcellularLocation>
</comment>
<dbReference type="OrthoDB" id="201595at2759"/>
<keyword evidence="9" id="KW-1185">Reference proteome</keyword>
<accession>A0A2A2LLV6</accession>
<evidence type="ECO:0000256" key="5">
    <source>
        <dbReference type="ARBA" id="ARBA00034769"/>
    </source>
</evidence>
<comment type="similarity">
    <text evidence="5 6">Belongs to the anion channel-forming bestrophin (TC 1.A.46) family. Calcium-sensitive chloride channel subfamily.</text>
</comment>
<evidence type="ECO:0000256" key="4">
    <source>
        <dbReference type="ARBA" id="ARBA00023136"/>
    </source>
</evidence>
<dbReference type="GO" id="GO:0005254">
    <property type="term" value="F:chloride channel activity"/>
    <property type="evidence" value="ECO:0007669"/>
    <property type="project" value="UniProtKB-KW"/>
</dbReference>
<evidence type="ECO:0000256" key="2">
    <source>
        <dbReference type="ARBA" id="ARBA00022692"/>
    </source>
</evidence>